<feature type="transmembrane region" description="Helical" evidence="10">
    <location>
        <begin position="661"/>
        <end position="681"/>
    </location>
</feature>
<evidence type="ECO:0000256" key="6">
    <source>
        <dbReference type="ARBA" id="ARBA00022840"/>
    </source>
</evidence>
<feature type="compositionally biased region" description="Basic and acidic residues" evidence="9">
    <location>
        <begin position="466"/>
        <end position="488"/>
    </location>
</feature>
<dbReference type="InterPro" id="IPR017871">
    <property type="entry name" value="ABC_transporter-like_CS"/>
</dbReference>
<dbReference type="GO" id="GO:0140359">
    <property type="term" value="F:ABC-type transporter activity"/>
    <property type="evidence" value="ECO:0007669"/>
    <property type="project" value="InterPro"/>
</dbReference>
<sequence length="1695" mass="185980">MSGTDHLPIYRSPDFVVSLVSAAVVAYVGLSRAFARDGQRGLFSQFITTEDIATTKAEEANELNALNAIAQQAKLTSPGATLSPPAQSAVDDEANESTPLVPKAQPAPRSQLEWKSIIFALVGVLETIARLVVLVNVAWKAGKNQTDPVNVVAPALDVFFWTFATLRPLLRPSLTPPYSLFIIYLLSIVSSLFVFYGVSATSSDGQLGEIVFVLHVFNALGCALCAGLVLSMPLQINDSKPEKDADGLLPAYDDYASFGSWLTFTWVDPMIALGKIGPLQETDLWQLSYSLRSRVLQKKFTAIRGYSLVKRIAIANARDLLMDAVLTAVSATLSLSAPFFFNLILKNMDPVATETTPLYSNSSIAVASTTAPNTIIFLPAEFFAIPATYHASVVDRLSALAGPDPTDRRRLAYFFTIASFLFQLLKSQTDLQHLYAGRRACVRAKAELVSSVYEKALKRKDISGTVTADKKGSKDPKGSPSGEGDKSSADVGKIVSLISTDANKVAEAIAILTRFYDAPISIAGSAYLLYSFMGLSAFVGYAVFFAALPINHFLLKTMFKMQKTMLDFRDKRMRAMNEAIQGIKFIKYFAFETKWINRIMEARKREMNWLVKMRTMNFFLMFMWDAIPLSVSVISFSFYVLVAKGELSVAMAFPALTTFSILSQSLSMLPWMANLIVMTYASIVRIDEYLQEDEVPEWVSSLAPLRETAVDPNMPFDMRVGCENATFSWASAKIKPDADKKKKQGSGSRWGSIKGAFSLKRRAPVPEVVVEGEGEDEQEPPFELKDVTVNFVRGTLNLVYGATASGKSSLLAAVLGEMDCLAGHVYLPKDPMRLDPESGMRETVSYCAQHPWLEHASIRDNILFGSAFNQERYNAVLEGCALKPDLQVLDGGDETEIGEKGVSLSGGQKARVALARAIYAPTKTVILDDVLSAVDSHTAETIVNTCLAGNLLKNRTVVLVTHHVDLIVSSGICGWAVKLSNGEVEAQGTVDELQATGHLDLHKLSKTAPDSAAPGETAAAEKGADGEDKGEPKVARKLVSDEERAVGAVKWKVYLAYCSAASYWYIGAVMLCLVLQRTSDLSQNFWIKQWSENYNQDRPQKPGGFFGHPPFGFPPASDNVLPYLGVYILLQTISATISILSEIPSILSNLRAARILYKRMLVSVMRSPSRWFDKTPSGRILNRFSKDIDTIDMGLQHSLRIVADQVLALVIAVATMVYGIPSFLFPALLTAYIHLRLAQGYIGVSRDLRRMESTTRSPLISSFGDLIVGITTVRAFGAERRFMNNLFKRLDRTQAASYYYWMCNRWLLFRFDSMGALTILTVTLLCIYTGIGAGLSGIVISQAQMYVMSLYWGLRFYTELEQTLTSVERVHEYLDLPAEPPLVIEDNRPPAYWPSAKGGIVFENLGIKYSPELDFVLRGINVEIKPSEKIGLVGRTGSGKSTLGLSLFRFVDPEEGRIIIDGIDITTIGLEDLRSRLTIIPQDPVLFSGTIRENLDPFGEHTDAECLEVMQRVQLRTSHSSQSTAVASASTSRAPSVVVALDAEGPLESGQITPTSTTERGSKAVITLDSKVSEGGNNFSSGQRQLIAMARALLRRGGVVVMDESTASVDFATDKKIQEAIREEFKDNILITIAHRLRTVISYDKILVLDAGRVAEFDTPANLLAKEDGLFKSMCLKSGDYDELKLAAELKASSS</sequence>
<dbReference type="PANTHER" id="PTHR24223:SF415">
    <property type="entry name" value="FI20190P1"/>
    <property type="match status" value="1"/>
</dbReference>
<evidence type="ECO:0000256" key="3">
    <source>
        <dbReference type="ARBA" id="ARBA00022692"/>
    </source>
</evidence>
<feature type="transmembrane region" description="Helical" evidence="10">
    <location>
        <begin position="117"/>
        <end position="139"/>
    </location>
</feature>
<feature type="region of interest" description="Disordered" evidence="9">
    <location>
        <begin position="1006"/>
        <end position="1033"/>
    </location>
</feature>
<dbReference type="PROSITE" id="PS50929">
    <property type="entry name" value="ABC_TM1F"/>
    <property type="match status" value="2"/>
</dbReference>
<evidence type="ECO:0000256" key="9">
    <source>
        <dbReference type="SAM" id="MobiDB-lite"/>
    </source>
</evidence>
<feature type="transmembrane region" description="Helical" evidence="10">
    <location>
        <begin position="151"/>
        <end position="170"/>
    </location>
</feature>
<keyword evidence="2" id="KW-0813">Transport</keyword>
<feature type="transmembrane region" description="Helical" evidence="10">
    <location>
        <begin position="320"/>
        <end position="341"/>
    </location>
</feature>
<dbReference type="InterPro" id="IPR050173">
    <property type="entry name" value="ABC_transporter_C-like"/>
</dbReference>
<organism evidence="13 14">
    <name type="scientific">Botryobasidium botryosum (strain FD-172 SS1)</name>
    <dbReference type="NCBI Taxonomy" id="930990"/>
    <lineage>
        <taxon>Eukaryota</taxon>
        <taxon>Fungi</taxon>
        <taxon>Dikarya</taxon>
        <taxon>Basidiomycota</taxon>
        <taxon>Agaricomycotina</taxon>
        <taxon>Agaricomycetes</taxon>
        <taxon>Cantharellales</taxon>
        <taxon>Botryobasidiaceae</taxon>
        <taxon>Botryobasidium</taxon>
    </lineage>
</organism>
<evidence type="ECO:0000256" key="2">
    <source>
        <dbReference type="ARBA" id="ARBA00022448"/>
    </source>
</evidence>
<dbReference type="HOGENOM" id="CLU_000604_27_6_1"/>
<dbReference type="CDD" id="cd03244">
    <property type="entry name" value="ABCC_MRP_domain2"/>
    <property type="match status" value="1"/>
</dbReference>
<evidence type="ECO:0000313" key="14">
    <source>
        <dbReference type="Proteomes" id="UP000027195"/>
    </source>
</evidence>
<dbReference type="FunFam" id="1.20.1560.10:FF:000013">
    <property type="entry name" value="ABC transporter C family member 2"/>
    <property type="match status" value="1"/>
</dbReference>
<feature type="transmembrane region" description="Helical" evidence="10">
    <location>
        <begin position="1120"/>
        <end position="1141"/>
    </location>
</feature>
<feature type="domain" description="ABC transporter" evidence="11">
    <location>
        <begin position="763"/>
        <end position="1006"/>
    </location>
</feature>
<keyword evidence="4" id="KW-0677">Repeat</keyword>
<dbReference type="SUPFAM" id="SSF90123">
    <property type="entry name" value="ABC transporter transmembrane region"/>
    <property type="match status" value="2"/>
</dbReference>
<feature type="domain" description="ABC transmembrane type-1" evidence="12">
    <location>
        <begin position="491"/>
        <end position="678"/>
    </location>
</feature>
<keyword evidence="6" id="KW-0067">ATP-binding</keyword>
<feature type="domain" description="ABC transporter" evidence="11">
    <location>
        <begin position="1400"/>
        <end position="1676"/>
    </location>
</feature>
<feature type="domain" description="ABC transmembrane type-1" evidence="12">
    <location>
        <begin position="1068"/>
        <end position="1356"/>
    </location>
</feature>
<dbReference type="CDD" id="cd18596">
    <property type="entry name" value="ABC_6TM_VMR1_D1_like"/>
    <property type="match status" value="1"/>
</dbReference>
<dbReference type="EMBL" id="KL198017">
    <property type="protein sequence ID" value="KDQ20821.1"/>
    <property type="molecule type" value="Genomic_DNA"/>
</dbReference>
<dbReference type="STRING" id="930990.A0A067NAQ3"/>
<gene>
    <name evidence="13" type="ORF">BOTBODRAFT_26839</name>
</gene>
<protein>
    <submittedName>
        <fullName evidence="13">Uncharacterized protein</fullName>
    </submittedName>
</protein>
<evidence type="ECO:0000256" key="4">
    <source>
        <dbReference type="ARBA" id="ARBA00022737"/>
    </source>
</evidence>
<reference evidence="14" key="1">
    <citation type="journal article" date="2014" name="Proc. Natl. Acad. Sci. U.S.A.">
        <title>Extensive sampling of basidiomycete genomes demonstrates inadequacy of the white-rot/brown-rot paradigm for wood decay fungi.</title>
        <authorList>
            <person name="Riley R."/>
            <person name="Salamov A.A."/>
            <person name="Brown D.W."/>
            <person name="Nagy L.G."/>
            <person name="Floudas D."/>
            <person name="Held B.W."/>
            <person name="Levasseur A."/>
            <person name="Lombard V."/>
            <person name="Morin E."/>
            <person name="Otillar R."/>
            <person name="Lindquist E.A."/>
            <person name="Sun H."/>
            <person name="LaButti K.M."/>
            <person name="Schmutz J."/>
            <person name="Jabbour D."/>
            <person name="Luo H."/>
            <person name="Baker S.E."/>
            <person name="Pisabarro A.G."/>
            <person name="Walton J.D."/>
            <person name="Blanchette R.A."/>
            <person name="Henrissat B."/>
            <person name="Martin F."/>
            <person name="Cullen D."/>
            <person name="Hibbett D.S."/>
            <person name="Grigoriev I.V."/>
        </authorList>
    </citation>
    <scope>NUCLEOTIDE SEQUENCE [LARGE SCALE GENOMIC DNA]</scope>
    <source>
        <strain evidence="14">FD-172 SS1</strain>
    </source>
</reference>
<evidence type="ECO:0000256" key="1">
    <source>
        <dbReference type="ARBA" id="ARBA00004141"/>
    </source>
</evidence>
<dbReference type="Gene3D" id="1.20.1560.10">
    <property type="entry name" value="ABC transporter type 1, transmembrane domain"/>
    <property type="match status" value="2"/>
</dbReference>
<dbReference type="CDD" id="cd03250">
    <property type="entry name" value="ABCC_MRP_domain1"/>
    <property type="match status" value="1"/>
</dbReference>
<feature type="transmembrane region" description="Helical" evidence="10">
    <location>
        <begin position="1054"/>
        <end position="1076"/>
    </location>
</feature>
<dbReference type="Pfam" id="PF00664">
    <property type="entry name" value="ABC_membrane"/>
    <property type="match status" value="2"/>
</dbReference>
<feature type="transmembrane region" description="Helical" evidence="10">
    <location>
        <begin position="618"/>
        <end position="641"/>
    </location>
</feature>
<feature type="transmembrane region" description="Helical" evidence="10">
    <location>
        <begin position="1206"/>
        <end position="1235"/>
    </location>
</feature>
<evidence type="ECO:0000256" key="10">
    <source>
        <dbReference type="SAM" id="Phobius"/>
    </source>
</evidence>
<feature type="transmembrane region" description="Helical" evidence="10">
    <location>
        <begin position="15"/>
        <end position="35"/>
    </location>
</feature>
<evidence type="ECO:0000256" key="8">
    <source>
        <dbReference type="ARBA" id="ARBA00023136"/>
    </source>
</evidence>
<comment type="subcellular location">
    <subcellularLocation>
        <location evidence="1">Membrane</location>
        <topology evidence="1">Multi-pass membrane protein</topology>
    </subcellularLocation>
</comment>
<dbReference type="PANTHER" id="PTHR24223">
    <property type="entry name" value="ATP-BINDING CASSETTE SUB-FAMILY C"/>
    <property type="match status" value="1"/>
</dbReference>
<dbReference type="InterPro" id="IPR011527">
    <property type="entry name" value="ABC1_TM_dom"/>
</dbReference>
<dbReference type="Gene3D" id="3.40.50.300">
    <property type="entry name" value="P-loop containing nucleotide triphosphate hydrolases"/>
    <property type="match status" value="2"/>
</dbReference>
<keyword evidence="7 10" id="KW-1133">Transmembrane helix</keyword>
<dbReference type="InterPro" id="IPR027417">
    <property type="entry name" value="P-loop_NTPase"/>
</dbReference>
<dbReference type="SMART" id="SM00382">
    <property type="entry name" value="AAA"/>
    <property type="match status" value="2"/>
</dbReference>
<evidence type="ECO:0000313" key="13">
    <source>
        <dbReference type="EMBL" id="KDQ20821.1"/>
    </source>
</evidence>
<dbReference type="Pfam" id="PF00005">
    <property type="entry name" value="ABC_tran"/>
    <property type="match status" value="2"/>
</dbReference>
<dbReference type="Proteomes" id="UP000027195">
    <property type="component" value="Unassembled WGS sequence"/>
</dbReference>
<evidence type="ECO:0000259" key="11">
    <source>
        <dbReference type="PROSITE" id="PS50893"/>
    </source>
</evidence>
<dbReference type="SUPFAM" id="SSF52540">
    <property type="entry name" value="P-loop containing nucleoside triphosphate hydrolases"/>
    <property type="match status" value="2"/>
</dbReference>
<dbReference type="InterPro" id="IPR036640">
    <property type="entry name" value="ABC1_TM_sf"/>
</dbReference>
<evidence type="ECO:0000256" key="5">
    <source>
        <dbReference type="ARBA" id="ARBA00022741"/>
    </source>
</evidence>
<feature type="region of interest" description="Disordered" evidence="9">
    <location>
        <begin position="466"/>
        <end position="489"/>
    </location>
</feature>
<dbReference type="InParanoid" id="A0A067NAQ3"/>
<feature type="transmembrane region" description="Helical" evidence="10">
    <location>
        <begin position="210"/>
        <end position="230"/>
    </location>
</feature>
<keyword evidence="8 10" id="KW-0472">Membrane</keyword>
<feature type="transmembrane region" description="Helical" evidence="10">
    <location>
        <begin position="177"/>
        <end position="198"/>
    </location>
</feature>
<dbReference type="PROSITE" id="PS00211">
    <property type="entry name" value="ABC_TRANSPORTER_1"/>
    <property type="match status" value="2"/>
</dbReference>
<name>A0A067NAQ3_BOTB1</name>
<keyword evidence="3 10" id="KW-0812">Transmembrane</keyword>
<evidence type="ECO:0000259" key="12">
    <source>
        <dbReference type="PROSITE" id="PS50929"/>
    </source>
</evidence>
<accession>A0A067NAQ3</accession>
<dbReference type="GO" id="GO:0016020">
    <property type="term" value="C:membrane"/>
    <property type="evidence" value="ECO:0007669"/>
    <property type="project" value="UniProtKB-SubCell"/>
</dbReference>
<keyword evidence="5" id="KW-0547">Nucleotide-binding</keyword>
<proteinExistence type="predicted"/>
<feature type="compositionally biased region" description="Basic and acidic residues" evidence="9">
    <location>
        <begin position="1022"/>
        <end position="1033"/>
    </location>
</feature>
<dbReference type="OrthoDB" id="6500128at2759"/>
<feature type="region of interest" description="Disordered" evidence="9">
    <location>
        <begin position="77"/>
        <end position="104"/>
    </location>
</feature>
<feature type="transmembrane region" description="Helical" evidence="10">
    <location>
        <begin position="1255"/>
        <end position="1276"/>
    </location>
</feature>
<feature type="transmembrane region" description="Helical" evidence="10">
    <location>
        <begin position="1315"/>
        <end position="1340"/>
    </location>
</feature>
<evidence type="ECO:0000256" key="7">
    <source>
        <dbReference type="ARBA" id="ARBA00022989"/>
    </source>
</evidence>
<dbReference type="PROSITE" id="PS50893">
    <property type="entry name" value="ABC_TRANSPORTER_2"/>
    <property type="match status" value="2"/>
</dbReference>
<dbReference type="CDD" id="cd18604">
    <property type="entry name" value="ABC_6TM_VMR1_D2_like"/>
    <property type="match status" value="1"/>
</dbReference>
<feature type="transmembrane region" description="Helical" evidence="10">
    <location>
        <begin position="527"/>
        <end position="555"/>
    </location>
</feature>
<dbReference type="InterPro" id="IPR003593">
    <property type="entry name" value="AAA+_ATPase"/>
</dbReference>
<dbReference type="InterPro" id="IPR003439">
    <property type="entry name" value="ABC_transporter-like_ATP-bd"/>
</dbReference>
<dbReference type="GO" id="GO:0016887">
    <property type="term" value="F:ATP hydrolysis activity"/>
    <property type="evidence" value="ECO:0007669"/>
    <property type="project" value="InterPro"/>
</dbReference>
<keyword evidence="14" id="KW-1185">Reference proteome</keyword>
<dbReference type="GO" id="GO:0005524">
    <property type="term" value="F:ATP binding"/>
    <property type="evidence" value="ECO:0007669"/>
    <property type="project" value="UniProtKB-KW"/>
</dbReference>